<dbReference type="AlphaFoldDB" id="A0A072PGP4"/>
<protein>
    <submittedName>
        <fullName evidence="2">Uncharacterized protein</fullName>
    </submittedName>
</protein>
<reference evidence="2 3" key="1">
    <citation type="submission" date="2013-03" db="EMBL/GenBank/DDBJ databases">
        <title>The Genome Sequence of Exophiala aquamarina CBS 119918.</title>
        <authorList>
            <consortium name="The Broad Institute Genomics Platform"/>
            <person name="Cuomo C."/>
            <person name="de Hoog S."/>
            <person name="Gorbushina A."/>
            <person name="Walker B."/>
            <person name="Young S.K."/>
            <person name="Zeng Q."/>
            <person name="Gargeya S."/>
            <person name="Fitzgerald M."/>
            <person name="Haas B."/>
            <person name="Abouelleil A."/>
            <person name="Allen A.W."/>
            <person name="Alvarado L."/>
            <person name="Arachchi H.M."/>
            <person name="Berlin A.M."/>
            <person name="Chapman S.B."/>
            <person name="Gainer-Dewar J."/>
            <person name="Goldberg J."/>
            <person name="Griggs A."/>
            <person name="Gujja S."/>
            <person name="Hansen M."/>
            <person name="Howarth C."/>
            <person name="Imamovic A."/>
            <person name="Ireland A."/>
            <person name="Larimer J."/>
            <person name="McCowan C."/>
            <person name="Murphy C."/>
            <person name="Pearson M."/>
            <person name="Poon T.W."/>
            <person name="Priest M."/>
            <person name="Roberts A."/>
            <person name="Saif S."/>
            <person name="Shea T."/>
            <person name="Sisk P."/>
            <person name="Sykes S."/>
            <person name="Wortman J."/>
            <person name="Nusbaum C."/>
            <person name="Birren B."/>
        </authorList>
    </citation>
    <scope>NUCLEOTIDE SEQUENCE [LARGE SCALE GENOMIC DNA]</scope>
    <source>
        <strain evidence="2 3">CBS 119918</strain>
    </source>
</reference>
<dbReference type="GeneID" id="25284062"/>
<accession>A0A072PGP4</accession>
<dbReference type="STRING" id="1182545.A0A072PGP4"/>
<feature type="compositionally biased region" description="Basic and acidic residues" evidence="1">
    <location>
        <begin position="78"/>
        <end position="88"/>
    </location>
</feature>
<evidence type="ECO:0000256" key="1">
    <source>
        <dbReference type="SAM" id="MobiDB-lite"/>
    </source>
</evidence>
<organism evidence="2 3">
    <name type="scientific">Exophiala aquamarina CBS 119918</name>
    <dbReference type="NCBI Taxonomy" id="1182545"/>
    <lineage>
        <taxon>Eukaryota</taxon>
        <taxon>Fungi</taxon>
        <taxon>Dikarya</taxon>
        <taxon>Ascomycota</taxon>
        <taxon>Pezizomycotina</taxon>
        <taxon>Eurotiomycetes</taxon>
        <taxon>Chaetothyriomycetidae</taxon>
        <taxon>Chaetothyriales</taxon>
        <taxon>Herpotrichiellaceae</taxon>
        <taxon>Exophiala</taxon>
    </lineage>
</organism>
<dbReference type="Proteomes" id="UP000027920">
    <property type="component" value="Unassembled WGS sequence"/>
</dbReference>
<name>A0A072PGP4_9EURO</name>
<dbReference type="RefSeq" id="XP_013257300.1">
    <property type="nucleotide sequence ID" value="XM_013401846.1"/>
</dbReference>
<feature type="compositionally biased region" description="Polar residues" evidence="1">
    <location>
        <begin position="63"/>
        <end position="77"/>
    </location>
</feature>
<dbReference type="OrthoDB" id="5395390at2759"/>
<dbReference type="HOGENOM" id="CLU_019222_0_0_1"/>
<keyword evidence="3" id="KW-1185">Reference proteome</keyword>
<dbReference type="Gene3D" id="3.80.10.10">
    <property type="entry name" value="Ribonuclease Inhibitor"/>
    <property type="match status" value="1"/>
</dbReference>
<sequence length="657" mass="74227">MQPDASTRSRPKRKPRIRYTNDDSDSDSFFDVRAQSSRPARGTRRNYRELSDDDSDEPADFSATPSVPSSHASATQASREHIGTRLRSDGVQTQKSSHRRPRPANAFTTYKRQKLESSKIVSNLQHAKLSTSPVTDRCIPPWQELPYAVLQNIMVFASTPLYGARSATTPSINWLCATSTLCKSFHEACMAALLYSPPVYPAHRAHGLIALLRQGRNKPFTDHRTKIKALDVEVQHLLMRKSGIDLELLIANTPLLRSLRLYHNDDDLPNHPWSRNAPSRSNWAYPQQLFDKLDQQNILLQSFEWNGRFPNPIDALEAAVHAQSRTCFSRLREVTVVNFSLPKKSSDVEIAKAQSLLTAALQTSSDLRRLSFRSCSLIDVAGISCIPNRLEYLEFQNCTQLTSSALGQFLTSRGHNLTTLKLFGSQSMSLEFMTELKDICPRLQVLDVDLLYADETSYSDRDPLWDSLFPKGPPTWPGSLVTISMDNVRQLDIDDAEKFLSSLVDSSENLPRLKKLSIRAILKRSSWRDRATLRKKWLSTLENVFLDTSAPINWAAKSEKRPAKSAILAKPAQRQSTRIARVHSEKSSSRDTTDDSDSATSSVRHARCSIVNLVISDQRPTQDQFHEEDFLDDEPTDDDEWNGDARDDIHLSTAYAW</sequence>
<dbReference type="SUPFAM" id="SSF52047">
    <property type="entry name" value="RNI-like"/>
    <property type="match status" value="1"/>
</dbReference>
<feature type="region of interest" description="Disordered" evidence="1">
    <location>
        <begin position="1"/>
        <end position="104"/>
    </location>
</feature>
<gene>
    <name evidence="2" type="ORF">A1O9_09152</name>
</gene>
<evidence type="ECO:0000313" key="3">
    <source>
        <dbReference type="Proteomes" id="UP000027920"/>
    </source>
</evidence>
<dbReference type="EMBL" id="AMGV01000009">
    <property type="protein sequence ID" value="KEF54710.1"/>
    <property type="molecule type" value="Genomic_DNA"/>
</dbReference>
<evidence type="ECO:0000313" key="2">
    <source>
        <dbReference type="EMBL" id="KEF54710.1"/>
    </source>
</evidence>
<dbReference type="InterPro" id="IPR032675">
    <property type="entry name" value="LRR_dom_sf"/>
</dbReference>
<feature type="compositionally biased region" description="Basic and acidic residues" evidence="1">
    <location>
        <begin position="582"/>
        <end position="593"/>
    </location>
</feature>
<dbReference type="VEuPathDB" id="FungiDB:A1O9_09152"/>
<proteinExistence type="predicted"/>
<feature type="region of interest" description="Disordered" evidence="1">
    <location>
        <begin position="563"/>
        <end position="601"/>
    </location>
</feature>
<comment type="caution">
    <text evidence="2">The sequence shown here is derived from an EMBL/GenBank/DDBJ whole genome shotgun (WGS) entry which is preliminary data.</text>
</comment>